<reference evidence="2" key="1">
    <citation type="submission" date="2021-01" db="EMBL/GenBank/DDBJ databases">
        <title>Whole genome shotgun sequence of Virgisporangium ochraceum NBRC 16418.</title>
        <authorList>
            <person name="Komaki H."/>
            <person name="Tamura T."/>
        </authorList>
    </citation>
    <scope>NUCLEOTIDE SEQUENCE</scope>
    <source>
        <strain evidence="2">NBRC 16418</strain>
    </source>
</reference>
<dbReference type="AlphaFoldDB" id="A0A8J4EG50"/>
<dbReference type="Proteomes" id="UP000635606">
    <property type="component" value="Unassembled WGS sequence"/>
</dbReference>
<proteinExistence type="predicted"/>
<evidence type="ECO:0008006" key="4">
    <source>
        <dbReference type="Google" id="ProtNLM"/>
    </source>
</evidence>
<evidence type="ECO:0000313" key="2">
    <source>
        <dbReference type="EMBL" id="GIJ74350.1"/>
    </source>
</evidence>
<comment type="caution">
    <text evidence="2">The sequence shown here is derived from an EMBL/GenBank/DDBJ whole genome shotgun (WGS) entry which is preliminary data.</text>
</comment>
<keyword evidence="1" id="KW-1133">Transmembrane helix</keyword>
<feature type="transmembrane region" description="Helical" evidence="1">
    <location>
        <begin position="42"/>
        <end position="60"/>
    </location>
</feature>
<keyword evidence="3" id="KW-1185">Reference proteome</keyword>
<keyword evidence="1" id="KW-0472">Membrane</keyword>
<accession>A0A8J4EG50</accession>
<feature type="transmembrane region" description="Helical" evidence="1">
    <location>
        <begin position="96"/>
        <end position="114"/>
    </location>
</feature>
<organism evidence="2 3">
    <name type="scientific">Virgisporangium ochraceum</name>
    <dbReference type="NCBI Taxonomy" id="65505"/>
    <lineage>
        <taxon>Bacteria</taxon>
        <taxon>Bacillati</taxon>
        <taxon>Actinomycetota</taxon>
        <taxon>Actinomycetes</taxon>
        <taxon>Micromonosporales</taxon>
        <taxon>Micromonosporaceae</taxon>
        <taxon>Virgisporangium</taxon>
    </lineage>
</organism>
<protein>
    <recommendedName>
        <fullName evidence="4">DUF2231 domain-containing protein</fullName>
    </recommendedName>
</protein>
<feature type="transmembrane region" description="Helical" evidence="1">
    <location>
        <begin position="135"/>
        <end position="156"/>
    </location>
</feature>
<dbReference type="EMBL" id="BOPH01000133">
    <property type="protein sequence ID" value="GIJ74350.1"/>
    <property type="molecule type" value="Genomic_DNA"/>
</dbReference>
<gene>
    <name evidence="2" type="ORF">Voc01_092670</name>
</gene>
<feature type="transmembrane region" description="Helical" evidence="1">
    <location>
        <begin position="13"/>
        <end position="35"/>
    </location>
</feature>
<sequence>MFEEFSGIPMHPLLVHAAVVFVPLLGLVAVGYAFVPMIRPHLRWVLAALAVMAPGAALFAKLSGDAFFDRGIARGQITEGFIPVIEEHQSFGTMTLIWTIVLGVAALALVYVVAPRAAAMGTAVTSGPAWRTNPILQWGLAAVVTVLAAISFYYVFKTGDSGAKAVWDGR</sequence>
<name>A0A8J4EG50_9ACTN</name>
<evidence type="ECO:0000313" key="3">
    <source>
        <dbReference type="Proteomes" id="UP000635606"/>
    </source>
</evidence>
<keyword evidence="1" id="KW-0812">Transmembrane</keyword>
<evidence type="ECO:0000256" key="1">
    <source>
        <dbReference type="SAM" id="Phobius"/>
    </source>
</evidence>